<evidence type="ECO:0000313" key="2">
    <source>
        <dbReference type="Proteomes" id="UP000276133"/>
    </source>
</evidence>
<comment type="caution">
    <text evidence="1">The sequence shown here is derived from an EMBL/GenBank/DDBJ whole genome shotgun (WGS) entry which is preliminary data.</text>
</comment>
<dbReference type="EMBL" id="REGN01007073">
    <property type="protein sequence ID" value="RNA07356.1"/>
    <property type="molecule type" value="Genomic_DNA"/>
</dbReference>
<sequence length="154" mass="17288">MCEFGRGLIEVLGGELAVKTNLVACLVELERDLVQLGLALEEIVGANWRQLQARRVQNARVFGQRADHVVNVLLARQTVDAFVERLGDLSRDLYQSLLILCRVRGVEEREPGLVDQSDRLVEHNVRLFEQALMARIELANERSELSVSLAAMPV</sequence>
<name>A0A3M7Q7F8_BRAPC</name>
<dbReference type="AlphaFoldDB" id="A0A3M7Q7F8"/>
<accession>A0A3M7Q7F8</accession>
<reference evidence="1 2" key="1">
    <citation type="journal article" date="2018" name="Sci. Rep.">
        <title>Genomic signatures of local adaptation to the degree of environmental predictability in rotifers.</title>
        <authorList>
            <person name="Franch-Gras L."/>
            <person name="Hahn C."/>
            <person name="Garcia-Roger E.M."/>
            <person name="Carmona M.J."/>
            <person name="Serra M."/>
            <person name="Gomez A."/>
        </authorList>
    </citation>
    <scope>NUCLEOTIDE SEQUENCE [LARGE SCALE GENOMIC DNA]</scope>
    <source>
        <strain evidence="1">HYR1</strain>
    </source>
</reference>
<protein>
    <submittedName>
        <fullName evidence="1">Uncharacterized protein</fullName>
    </submittedName>
</protein>
<evidence type="ECO:0000313" key="1">
    <source>
        <dbReference type="EMBL" id="RNA07356.1"/>
    </source>
</evidence>
<organism evidence="1 2">
    <name type="scientific">Brachionus plicatilis</name>
    <name type="common">Marine rotifer</name>
    <name type="synonym">Brachionus muelleri</name>
    <dbReference type="NCBI Taxonomy" id="10195"/>
    <lineage>
        <taxon>Eukaryota</taxon>
        <taxon>Metazoa</taxon>
        <taxon>Spiralia</taxon>
        <taxon>Gnathifera</taxon>
        <taxon>Rotifera</taxon>
        <taxon>Eurotatoria</taxon>
        <taxon>Monogononta</taxon>
        <taxon>Pseudotrocha</taxon>
        <taxon>Ploima</taxon>
        <taxon>Brachionidae</taxon>
        <taxon>Brachionus</taxon>
    </lineage>
</organism>
<keyword evidence="2" id="KW-1185">Reference proteome</keyword>
<dbReference type="Proteomes" id="UP000276133">
    <property type="component" value="Unassembled WGS sequence"/>
</dbReference>
<proteinExistence type="predicted"/>
<gene>
    <name evidence="1" type="ORF">BpHYR1_021365</name>
</gene>